<protein>
    <submittedName>
        <fullName evidence="4">FLYWCH-type domain-containing protein</fullName>
    </submittedName>
</protein>
<organism evidence="4">
    <name type="scientific">Enterobius vermicularis</name>
    <name type="common">Human pinworm</name>
    <dbReference type="NCBI Taxonomy" id="51028"/>
    <lineage>
        <taxon>Eukaryota</taxon>
        <taxon>Metazoa</taxon>
        <taxon>Ecdysozoa</taxon>
        <taxon>Nematoda</taxon>
        <taxon>Chromadorea</taxon>
        <taxon>Rhabditida</taxon>
        <taxon>Spirurina</taxon>
        <taxon>Oxyuridomorpha</taxon>
        <taxon>Oxyuroidea</taxon>
        <taxon>Oxyuridae</taxon>
        <taxon>Enterobius</taxon>
    </lineage>
</organism>
<sequence length="108" mass="12189">MERLHYIWYLCALNALLGAVGKEIYSTMNKPKRIDFSRCLANIHEDLDIPSGAKCIIAAVDNNLPEVIAEQNAAILRKGSKKTKPAYLKMYTGNNKTSKPDFKTRYVL</sequence>
<reference evidence="4" key="1">
    <citation type="submission" date="2017-02" db="UniProtKB">
        <authorList>
            <consortium name="WormBaseParasite"/>
        </authorList>
    </citation>
    <scope>IDENTIFICATION</scope>
</reference>
<dbReference type="EMBL" id="UXUI01009687">
    <property type="protein sequence ID" value="VDD94155.1"/>
    <property type="molecule type" value="Genomic_DNA"/>
</dbReference>
<dbReference type="Proteomes" id="UP000274131">
    <property type="component" value="Unassembled WGS sequence"/>
</dbReference>
<gene>
    <name evidence="2" type="ORF">EVEC_LOCUS8906</name>
</gene>
<feature type="transmembrane region" description="Helical" evidence="1">
    <location>
        <begin position="6"/>
        <end position="25"/>
    </location>
</feature>
<evidence type="ECO:0000313" key="4">
    <source>
        <dbReference type="WBParaSite" id="EVEC_0000949601-mRNA-1"/>
    </source>
</evidence>
<dbReference type="AlphaFoldDB" id="A0A0N4VFH5"/>
<evidence type="ECO:0000256" key="1">
    <source>
        <dbReference type="SAM" id="Phobius"/>
    </source>
</evidence>
<evidence type="ECO:0000313" key="3">
    <source>
        <dbReference type="Proteomes" id="UP000274131"/>
    </source>
</evidence>
<accession>A0A0N4VFH5</accession>
<keyword evidence="1" id="KW-0472">Membrane</keyword>
<proteinExistence type="predicted"/>
<dbReference type="WBParaSite" id="EVEC_0000949601-mRNA-1">
    <property type="protein sequence ID" value="EVEC_0000949601-mRNA-1"/>
    <property type="gene ID" value="EVEC_0000949601"/>
</dbReference>
<evidence type="ECO:0000313" key="2">
    <source>
        <dbReference type="EMBL" id="VDD94155.1"/>
    </source>
</evidence>
<dbReference type="OrthoDB" id="5869971at2759"/>
<reference evidence="2 3" key="2">
    <citation type="submission" date="2018-10" db="EMBL/GenBank/DDBJ databases">
        <authorList>
            <consortium name="Pathogen Informatics"/>
        </authorList>
    </citation>
    <scope>NUCLEOTIDE SEQUENCE [LARGE SCALE GENOMIC DNA]</scope>
</reference>
<keyword evidence="1" id="KW-0812">Transmembrane</keyword>
<keyword evidence="3" id="KW-1185">Reference proteome</keyword>
<name>A0A0N4VFH5_ENTVE</name>
<keyword evidence="1" id="KW-1133">Transmembrane helix</keyword>